<accession>A0ABV0VC12</accession>
<dbReference type="Proteomes" id="UP001482620">
    <property type="component" value="Unassembled WGS sequence"/>
</dbReference>
<keyword evidence="3" id="KW-1185">Reference proteome</keyword>
<reference evidence="2 3" key="1">
    <citation type="submission" date="2021-06" db="EMBL/GenBank/DDBJ databases">
        <authorList>
            <person name="Palmer J.M."/>
        </authorList>
    </citation>
    <scope>NUCLEOTIDE SEQUENCE [LARGE SCALE GENOMIC DNA]</scope>
    <source>
        <strain evidence="3">if_2019</strain>
        <tissue evidence="2">Muscle</tissue>
    </source>
</reference>
<sequence>MGGAAASLADSAVADEDAGLLPAALTSAGKPPPRQPNHRKVLRADVSCVGRRARASLPDQSAQPEEQAENGAEPPHAPSPPAAVERVEPPGRQIPHRFLLLPFNLLFLRGVHGWRKHSVMVCKI</sequence>
<feature type="region of interest" description="Disordered" evidence="1">
    <location>
        <begin position="52"/>
        <end position="89"/>
    </location>
</feature>
<dbReference type="EMBL" id="JAHRIQ010101940">
    <property type="protein sequence ID" value="MEQ2253986.1"/>
    <property type="molecule type" value="Genomic_DNA"/>
</dbReference>
<name>A0ABV0VC12_9TELE</name>
<gene>
    <name evidence="2" type="ORF">ILYODFUR_038246</name>
</gene>
<evidence type="ECO:0000256" key="1">
    <source>
        <dbReference type="SAM" id="MobiDB-lite"/>
    </source>
</evidence>
<evidence type="ECO:0000313" key="2">
    <source>
        <dbReference type="EMBL" id="MEQ2253986.1"/>
    </source>
</evidence>
<evidence type="ECO:0000313" key="3">
    <source>
        <dbReference type="Proteomes" id="UP001482620"/>
    </source>
</evidence>
<proteinExistence type="predicted"/>
<comment type="caution">
    <text evidence="2">The sequence shown here is derived from an EMBL/GenBank/DDBJ whole genome shotgun (WGS) entry which is preliminary data.</text>
</comment>
<protein>
    <submittedName>
        <fullName evidence="2">Uncharacterized protein</fullName>
    </submittedName>
</protein>
<organism evidence="2 3">
    <name type="scientific">Ilyodon furcidens</name>
    <name type="common">goldbreast splitfin</name>
    <dbReference type="NCBI Taxonomy" id="33524"/>
    <lineage>
        <taxon>Eukaryota</taxon>
        <taxon>Metazoa</taxon>
        <taxon>Chordata</taxon>
        <taxon>Craniata</taxon>
        <taxon>Vertebrata</taxon>
        <taxon>Euteleostomi</taxon>
        <taxon>Actinopterygii</taxon>
        <taxon>Neopterygii</taxon>
        <taxon>Teleostei</taxon>
        <taxon>Neoteleostei</taxon>
        <taxon>Acanthomorphata</taxon>
        <taxon>Ovalentaria</taxon>
        <taxon>Atherinomorphae</taxon>
        <taxon>Cyprinodontiformes</taxon>
        <taxon>Goodeidae</taxon>
        <taxon>Ilyodon</taxon>
    </lineage>
</organism>